<dbReference type="Gene3D" id="3.30.40.10">
    <property type="entry name" value="Zinc/RING finger domain, C3HC4 (zinc finger)"/>
    <property type="match status" value="1"/>
</dbReference>
<protein>
    <recommendedName>
        <fullName evidence="2">RING-type domain-containing protein</fullName>
    </recommendedName>
</protein>
<reference evidence="3" key="1">
    <citation type="submission" date="2022-04" db="EMBL/GenBank/DDBJ databases">
        <title>Carnegiea gigantea Genome sequencing and assembly v2.</title>
        <authorList>
            <person name="Copetti D."/>
            <person name="Sanderson M.J."/>
            <person name="Burquez A."/>
            <person name="Wojciechowski M.F."/>
        </authorList>
    </citation>
    <scope>NUCLEOTIDE SEQUENCE</scope>
    <source>
        <strain evidence="3">SGP5-SGP5p</strain>
        <tissue evidence="3">Aerial part</tissue>
    </source>
</reference>
<comment type="caution">
    <text evidence="3">The sequence shown here is derived from an EMBL/GenBank/DDBJ whole genome shotgun (WGS) entry which is preliminary data.</text>
</comment>
<accession>A0A9Q1QEJ0</accession>
<evidence type="ECO:0000313" key="4">
    <source>
        <dbReference type="Proteomes" id="UP001153076"/>
    </source>
</evidence>
<dbReference type="PROSITE" id="PS50089">
    <property type="entry name" value="ZF_RING_2"/>
    <property type="match status" value="1"/>
</dbReference>
<dbReference type="Proteomes" id="UP001153076">
    <property type="component" value="Unassembled WGS sequence"/>
</dbReference>
<organism evidence="3 4">
    <name type="scientific">Carnegiea gigantea</name>
    <dbReference type="NCBI Taxonomy" id="171969"/>
    <lineage>
        <taxon>Eukaryota</taxon>
        <taxon>Viridiplantae</taxon>
        <taxon>Streptophyta</taxon>
        <taxon>Embryophyta</taxon>
        <taxon>Tracheophyta</taxon>
        <taxon>Spermatophyta</taxon>
        <taxon>Magnoliopsida</taxon>
        <taxon>eudicotyledons</taxon>
        <taxon>Gunneridae</taxon>
        <taxon>Pentapetalae</taxon>
        <taxon>Caryophyllales</taxon>
        <taxon>Cactineae</taxon>
        <taxon>Cactaceae</taxon>
        <taxon>Cactoideae</taxon>
        <taxon>Echinocereeae</taxon>
        <taxon>Carnegiea</taxon>
    </lineage>
</organism>
<gene>
    <name evidence="3" type="ORF">Cgig2_003410</name>
</gene>
<keyword evidence="4" id="KW-1185">Reference proteome</keyword>
<keyword evidence="1" id="KW-0863">Zinc-finger</keyword>
<evidence type="ECO:0000259" key="2">
    <source>
        <dbReference type="PROSITE" id="PS50089"/>
    </source>
</evidence>
<dbReference type="PANTHER" id="PTHR31150">
    <property type="entry name" value="EXPRESSED PROTEIN"/>
    <property type="match status" value="1"/>
</dbReference>
<dbReference type="OrthoDB" id="1938835at2759"/>
<feature type="domain" description="RING-type" evidence="2">
    <location>
        <begin position="282"/>
        <end position="327"/>
    </location>
</feature>
<dbReference type="AlphaFoldDB" id="A0A9Q1QEJ0"/>
<dbReference type="GO" id="GO:0008270">
    <property type="term" value="F:zinc ion binding"/>
    <property type="evidence" value="ECO:0007669"/>
    <property type="project" value="UniProtKB-KW"/>
</dbReference>
<dbReference type="PANTHER" id="PTHR31150:SF32">
    <property type="entry name" value="RING_U-BOX SUPERFAMILY PROTEIN"/>
    <property type="match status" value="1"/>
</dbReference>
<dbReference type="EMBL" id="JAKOGI010000227">
    <property type="protein sequence ID" value="KAJ8439197.1"/>
    <property type="molecule type" value="Genomic_DNA"/>
</dbReference>
<name>A0A9Q1QEJ0_9CARY</name>
<keyword evidence="1" id="KW-0479">Metal-binding</keyword>
<dbReference type="SMART" id="SM00184">
    <property type="entry name" value="RING"/>
    <property type="match status" value="1"/>
</dbReference>
<proteinExistence type="predicted"/>
<keyword evidence="1" id="KW-0862">Zinc</keyword>
<dbReference type="Pfam" id="PF13639">
    <property type="entry name" value="zf-RING_2"/>
    <property type="match status" value="1"/>
</dbReference>
<evidence type="ECO:0000256" key="1">
    <source>
        <dbReference type="PROSITE-ProRule" id="PRU00175"/>
    </source>
</evidence>
<sequence length="432" mass="47927">MGSACCVAARDTTLLNGVSRNGDSQRNARYSPSWSFQWDNNRRVAGEIGNPSYQSCERMSSDFRMEMKNTTYSVTEQISDRGSPLENLGTTISQESPSYKGTLCISPSGYSCAILCRLLGSVVHVLPFSYQMNDVEPPEIAPASVIHQFSRASSSSFSTLGGYLCVQRQLLSASSTPSRWGWCSPGHQLFRQISNSRILGLKSPNSSSLSEGRAAFLLSNFNNDLAGGSSHEWSMCPFSELLVSSQRERWSFDSEQFGSGCHKIGGSNSRFSCSPSLDLQTCGACLKALAEIYLVAILHCGHVYHAECLETMTTEADKYDPICPICTVGQKKVSKLSRKVLREEAELKMKFQQISRNRVIDGYLDDEVGDLECQKITRKGKFPKMGSSSCSKNSFAKTFFRRDFSLASKRSKSSLENEPSQKMGFWARYRND</sequence>
<dbReference type="InterPro" id="IPR013083">
    <property type="entry name" value="Znf_RING/FYVE/PHD"/>
</dbReference>
<evidence type="ECO:0000313" key="3">
    <source>
        <dbReference type="EMBL" id="KAJ8439197.1"/>
    </source>
</evidence>
<dbReference type="SUPFAM" id="SSF57850">
    <property type="entry name" value="RING/U-box"/>
    <property type="match status" value="1"/>
</dbReference>
<dbReference type="InterPro" id="IPR001841">
    <property type="entry name" value="Znf_RING"/>
</dbReference>